<evidence type="ECO:0000256" key="1">
    <source>
        <dbReference type="SAM" id="SignalP"/>
    </source>
</evidence>
<reference evidence="2 3" key="1">
    <citation type="submission" date="2019-08" db="EMBL/GenBank/DDBJ databases">
        <title>Deep-cultivation of Planctomycetes and their phenomic and genomic characterization uncovers novel biology.</title>
        <authorList>
            <person name="Wiegand S."/>
            <person name="Jogler M."/>
            <person name="Boedeker C."/>
            <person name="Pinto D."/>
            <person name="Vollmers J."/>
            <person name="Rivas-Marin E."/>
            <person name="Kohn T."/>
            <person name="Peeters S.H."/>
            <person name="Heuer A."/>
            <person name="Rast P."/>
            <person name="Oberbeckmann S."/>
            <person name="Bunk B."/>
            <person name="Jeske O."/>
            <person name="Meyerdierks A."/>
            <person name="Storesund J.E."/>
            <person name="Kallscheuer N."/>
            <person name="Luecker S."/>
            <person name="Lage O.M."/>
            <person name="Pohl T."/>
            <person name="Merkel B.J."/>
            <person name="Hornburger P."/>
            <person name="Mueller R.-W."/>
            <person name="Bruemmer F."/>
            <person name="Labrenz M."/>
            <person name="Spormann A.M."/>
            <person name="Op den Camp H."/>
            <person name="Overmann J."/>
            <person name="Amann R."/>
            <person name="Jetten M.S.M."/>
            <person name="Mascher T."/>
            <person name="Medema M.H."/>
            <person name="Devos D.P."/>
            <person name="Kaster A.-K."/>
            <person name="Ovreas L."/>
            <person name="Rohde M."/>
            <person name="Galperin M.Y."/>
            <person name="Jogler C."/>
        </authorList>
    </citation>
    <scope>NUCLEOTIDE SEQUENCE [LARGE SCALE GENOMIC DNA]</scope>
    <source>
        <strain evidence="2 3">Pr1d</strain>
    </source>
</reference>
<gene>
    <name evidence="2" type="ORF">Pr1d_24670</name>
</gene>
<evidence type="ECO:0000313" key="3">
    <source>
        <dbReference type="Proteomes" id="UP000323917"/>
    </source>
</evidence>
<dbReference type="Gene3D" id="1.20.1600.10">
    <property type="entry name" value="Outer membrane efflux proteins (OEP)"/>
    <property type="match status" value="1"/>
</dbReference>
<evidence type="ECO:0000313" key="2">
    <source>
        <dbReference type="EMBL" id="QEG35174.1"/>
    </source>
</evidence>
<dbReference type="AlphaFoldDB" id="A0A5B9Q806"/>
<dbReference type="Proteomes" id="UP000323917">
    <property type="component" value="Chromosome"/>
</dbReference>
<keyword evidence="1" id="KW-0732">Signal</keyword>
<dbReference type="SUPFAM" id="SSF56954">
    <property type="entry name" value="Outer membrane efflux proteins (OEP)"/>
    <property type="match status" value="1"/>
</dbReference>
<keyword evidence="3" id="KW-1185">Reference proteome</keyword>
<sequence precursor="true">MQLRILAIIAILPLAAALAGCACPCAKCGVPRTPEAPCIHDLCDCNQAPPDLASEILPTGELIPLPAPGETYQLLDVATCQCNAATNDTVANMVELERHWAQVIIQCDTKGVQENYCLDRDLLSLHACQIRNESAATALKAFYQLAGLEAQHHYLLHALNETATTLARVDNMNEAGIEPPDGIDRTSVLKQINQMEDQLTQMEYLRLQLNGQLQHLIGCPLNENSFYWPQIDWHPDMSPVDAELELAMGLANRQDLQGLEVLLCNLERISLPVARGVLNYADSTIGTVEPREGIIHTLRCFHCYEHEVPVRCRQLGLFYDDTESKATAEIKGAVYKIGLQQHRVVIAQQTLLDLRDKLSALNKTRDMDDVTVFHISSLRVEIDEAESQLIEQVIALKLAQVELKKAKGELANECGYVPRLCLDGCCNGACMRCEGGLGMGCQNGNCHRGLSKKSCQCE</sequence>
<accession>A0A5B9Q806</accession>
<dbReference type="RefSeq" id="WP_148073719.1">
    <property type="nucleotide sequence ID" value="NZ_CP042913.1"/>
</dbReference>
<dbReference type="EMBL" id="CP042913">
    <property type="protein sequence ID" value="QEG35174.1"/>
    <property type="molecule type" value="Genomic_DNA"/>
</dbReference>
<organism evidence="2 3">
    <name type="scientific">Bythopirellula goksoeyrii</name>
    <dbReference type="NCBI Taxonomy" id="1400387"/>
    <lineage>
        <taxon>Bacteria</taxon>
        <taxon>Pseudomonadati</taxon>
        <taxon>Planctomycetota</taxon>
        <taxon>Planctomycetia</taxon>
        <taxon>Pirellulales</taxon>
        <taxon>Lacipirellulaceae</taxon>
        <taxon>Bythopirellula</taxon>
    </lineage>
</organism>
<feature type="chain" id="PRO_5022971436" evidence="1">
    <location>
        <begin position="23"/>
        <end position="458"/>
    </location>
</feature>
<name>A0A5B9Q806_9BACT</name>
<feature type="signal peptide" evidence="1">
    <location>
        <begin position="1"/>
        <end position="22"/>
    </location>
</feature>
<protein>
    <submittedName>
        <fullName evidence="2">Uncharacterized protein</fullName>
    </submittedName>
</protein>
<dbReference type="PROSITE" id="PS51257">
    <property type="entry name" value="PROKAR_LIPOPROTEIN"/>
    <property type="match status" value="1"/>
</dbReference>
<dbReference type="OrthoDB" id="240583at2"/>
<proteinExistence type="predicted"/>
<dbReference type="KEGG" id="bgok:Pr1d_24670"/>